<dbReference type="Gene3D" id="3.30.1880.10">
    <property type="entry name" value="protein ne1242 domain like"/>
    <property type="match status" value="1"/>
</dbReference>
<evidence type="ECO:0000256" key="1">
    <source>
        <dbReference type="ARBA" id="ARBA00009871"/>
    </source>
</evidence>
<dbReference type="InterPro" id="IPR006311">
    <property type="entry name" value="TAT_signal"/>
</dbReference>
<feature type="compositionally biased region" description="Gly residues" evidence="4">
    <location>
        <begin position="83"/>
        <end position="92"/>
    </location>
</feature>
<comment type="caution">
    <text evidence="6">The sequence shown here is derived from an EMBL/GenBank/DDBJ whole genome shotgun (WGS) entry which is preliminary data.</text>
</comment>
<organism evidence="6 7">
    <name type="scientific">Streptomyces durbertensis</name>
    <dbReference type="NCBI Taxonomy" id="2448886"/>
    <lineage>
        <taxon>Bacteria</taxon>
        <taxon>Bacillati</taxon>
        <taxon>Actinomycetota</taxon>
        <taxon>Actinomycetes</taxon>
        <taxon>Kitasatosporales</taxon>
        <taxon>Streptomycetaceae</taxon>
        <taxon>Streptomyces</taxon>
    </lineage>
</organism>
<evidence type="ECO:0000256" key="5">
    <source>
        <dbReference type="SAM" id="SignalP"/>
    </source>
</evidence>
<evidence type="ECO:0000313" key="6">
    <source>
        <dbReference type="EMBL" id="MBB1243292.1"/>
    </source>
</evidence>
<sequence length="153" mass="15837">MSQVSRRTVLGATAGTLAGLAVAGSSALGAGLARATSSDSHRPPSTGLRPFDEVYRGRRIKGTPTTDDGGHHDPHAGHEGHSGHGGHAGHGGQAHDFGYRVTVDGEELHVMRNADGTWISVVNHYETYPEPRALARAAVVELQGAALVPLALA</sequence>
<dbReference type="Proteomes" id="UP000766698">
    <property type="component" value="Unassembled WGS sequence"/>
</dbReference>
<accession>A0ABR6ED88</accession>
<dbReference type="InterPro" id="IPR010928">
    <property type="entry name" value="MelC1"/>
</dbReference>
<feature type="signal peptide" evidence="5">
    <location>
        <begin position="1"/>
        <end position="23"/>
    </location>
</feature>
<dbReference type="Pfam" id="PF06236">
    <property type="entry name" value="MelC1"/>
    <property type="match status" value="1"/>
</dbReference>
<dbReference type="NCBIfam" id="NF047833">
    <property type="entry name" value="TyroCdyMelC1"/>
    <property type="match status" value="1"/>
</dbReference>
<feature type="region of interest" description="Disordered" evidence="4">
    <location>
        <begin position="34"/>
        <end position="95"/>
    </location>
</feature>
<name>A0ABR6ED88_9ACTN</name>
<comment type="similarity">
    <text evidence="1">Belongs to the melC1 family.</text>
</comment>
<proteinExistence type="inferred from homology"/>
<feature type="compositionally biased region" description="Basic and acidic residues" evidence="4">
    <location>
        <begin position="68"/>
        <end position="82"/>
    </location>
</feature>
<reference evidence="7" key="1">
    <citation type="journal article" date="2020" name="Syst. Appl. Microbiol.">
        <title>Streptomyces alkaliterrae sp. nov., isolated from an alkaline soil, and emended descriptions of Streptomyces alkaliphilus, Streptomyces calidiresistens and Streptomyces durbertensis.</title>
        <authorList>
            <person name="Swiecimska M."/>
            <person name="Golinska P."/>
            <person name="Nouioui I."/>
            <person name="Wypij M."/>
            <person name="Rai M."/>
            <person name="Sangal V."/>
            <person name="Goodfellow M."/>
        </authorList>
    </citation>
    <scope>NUCLEOTIDE SEQUENCE [LARGE SCALE GENOMIC DNA]</scope>
    <source>
        <strain evidence="7">DSM 104538</strain>
    </source>
</reference>
<evidence type="ECO:0000256" key="4">
    <source>
        <dbReference type="SAM" id="MobiDB-lite"/>
    </source>
</evidence>
<evidence type="ECO:0000256" key="3">
    <source>
        <dbReference type="ARBA" id="ARBA00023008"/>
    </source>
</evidence>
<evidence type="ECO:0000313" key="7">
    <source>
        <dbReference type="Proteomes" id="UP000766698"/>
    </source>
</evidence>
<keyword evidence="7" id="KW-1185">Reference proteome</keyword>
<feature type="chain" id="PRO_5046814147" evidence="5">
    <location>
        <begin position="24"/>
        <end position="153"/>
    </location>
</feature>
<evidence type="ECO:0000256" key="2">
    <source>
        <dbReference type="ARBA" id="ARBA00022729"/>
    </source>
</evidence>
<gene>
    <name evidence="6" type="ORF">GL263_06895</name>
</gene>
<dbReference type="InterPro" id="IPR023199">
    <property type="entry name" value="GriE/MELC1_sf"/>
</dbReference>
<dbReference type="EMBL" id="WMLF01000065">
    <property type="protein sequence ID" value="MBB1243292.1"/>
    <property type="molecule type" value="Genomic_DNA"/>
</dbReference>
<keyword evidence="2 5" id="KW-0732">Signal</keyword>
<dbReference type="RefSeq" id="WP_182854691.1">
    <property type="nucleotide sequence ID" value="NZ_WMLF01000065.1"/>
</dbReference>
<keyword evidence="3" id="KW-0186">Copper</keyword>
<dbReference type="PROSITE" id="PS51318">
    <property type="entry name" value="TAT"/>
    <property type="match status" value="1"/>
</dbReference>
<protein>
    <submittedName>
        <fullName evidence="6">Tyrosinase cofactor</fullName>
    </submittedName>
</protein>